<dbReference type="AlphaFoldDB" id="A0A1D1UWT9"/>
<dbReference type="PANTHER" id="PTHR46481:SF10">
    <property type="entry name" value="ZINC FINGER BED DOMAIN-CONTAINING PROTEIN 39"/>
    <property type="match status" value="1"/>
</dbReference>
<keyword evidence="2" id="KW-0479">Metal-binding</keyword>
<evidence type="ECO:0000256" key="1">
    <source>
        <dbReference type="ARBA" id="ARBA00004123"/>
    </source>
</evidence>
<comment type="subcellular location">
    <subcellularLocation>
        <location evidence="1">Nucleus</location>
    </subcellularLocation>
</comment>
<dbReference type="GO" id="GO:0005634">
    <property type="term" value="C:nucleus"/>
    <property type="evidence" value="ECO:0007669"/>
    <property type="project" value="UniProtKB-SubCell"/>
</dbReference>
<name>A0A1D1UWT9_RAMVA</name>
<feature type="domain" description="HAT C-terminal dimerisation" evidence="6">
    <location>
        <begin position="368"/>
        <end position="440"/>
    </location>
</feature>
<organism evidence="7 8">
    <name type="scientific">Ramazzottius varieornatus</name>
    <name type="common">Water bear</name>
    <name type="synonym">Tardigrade</name>
    <dbReference type="NCBI Taxonomy" id="947166"/>
    <lineage>
        <taxon>Eukaryota</taxon>
        <taxon>Metazoa</taxon>
        <taxon>Ecdysozoa</taxon>
        <taxon>Tardigrada</taxon>
        <taxon>Eutardigrada</taxon>
        <taxon>Parachela</taxon>
        <taxon>Hypsibioidea</taxon>
        <taxon>Ramazzottiidae</taxon>
        <taxon>Ramazzottius</taxon>
    </lineage>
</organism>
<evidence type="ECO:0000313" key="7">
    <source>
        <dbReference type="EMBL" id="GAU90618.1"/>
    </source>
</evidence>
<comment type="caution">
    <text evidence="7">The sequence shown here is derived from an EMBL/GenBank/DDBJ whole genome shotgun (WGS) entry which is preliminary data.</text>
</comment>
<accession>A0A1D1UWT9</accession>
<dbReference type="GO" id="GO:0008270">
    <property type="term" value="F:zinc ion binding"/>
    <property type="evidence" value="ECO:0007669"/>
    <property type="project" value="UniProtKB-KW"/>
</dbReference>
<dbReference type="SUPFAM" id="SSF53098">
    <property type="entry name" value="Ribonuclease H-like"/>
    <property type="match status" value="1"/>
</dbReference>
<evidence type="ECO:0000256" key="3">
    <source>
        <dbReference type="ARBA" id="ARBA00022771"/>
    </source>
</evidence>
<dbReference type="GO" id="GO:0046983">
    <property type="term" value="F:protein dimerization activity"/>
    <property type="evidence" value="ECO:0007669"/>
    <property type="project" value="InterPro"/>
</dbReference>
<dbReference type="PANTHER" id="PTHR46481">
    <property type="entry name" value="ZINC FINGER BED DOMAIN-CONTAINING PROTEIN 4"/>
    <property type="match status" value="1"/>
</dbReference>
<dbReference type="STRING" id="947166.A0A1D1UWT9"/>
<evidence type="ECO:0000259" key="6">
    <source>
        <dbReference type="Pfam" id="PF05699"/>
    </source>
</evidence>
<dbReference type="InterPro" id="IPR052035">
    <property type="entry name" value="ZnF_BED_domain_contain"/>
</dbReference>
<sequence length="440" mass="49587">MAILREYGIAHKTFGWTMDGAANMKAFFNDIKPELQLEHQSQNVNTQVSEFRLRCVCHVMNNVAEVGVEDDLKIVSRIREMVKFVRKPKAKKQYIALRESEKEKDKDRQLRLPLDVSTRWNSTLPMLRGAYEARHHLKRYAATYATTAFKKNLLEDSEWEDVSHLISFLVPLEQATNDCSASLCPTFHLDKQCLSILHDHIKKPYIKRTAAKMAAKLISVVPDSWQQEAATVALLLDPCVKTNAFANPEEKLRAIEVLKKYVGLYSDQSIGIPHSSTVTNPQPASLRDSFLRKLASGLTAQQNEVDSYLGSSAEPKCDVLLCQRRSSDIAEKSTAPPPNTQLSIRERMTAQVTSAADSQVNEDDQFFLDPNESVKRDVLEFWSMSENRYPTLYRISKDVLAAQASSVPSESAFSGGGRYVTVLRNRLEPEALQAMICLNS</sequence>
<evidence type="ECO:0000313" key="8">
    <source>
        <dbReference type="Proteomes" id="UP000186922"/>
    </source>
</evidence>
<keyword evidence="8" id="KW-1185">Reference proteome</keyword>
<dbReference type="Pfam" id="PF05699">
    <property type="entry name" value="Dimer_Tnp_hAT"/>
    <property type="match status" value="1"/>
</dbReference>
<dbReference type="InterPro" id="IPR008906">
    <property type="entry name" value="HATC_C_dom"/>
</dbReference>
<keyword evidence="5" id="KW-0539">Nucleus</keyword>
<dbReference type="InterPro" id="IPR012337">
    <property type="entry name" value="RNaseH-like_sf"/>
</dbReference>
<dbReference type="EMBL" id="BDGG01000001">
    <property type="protein sequence ID" value="GAU90618.1"/>
    <property type="molecule type" value="Genomic_DNA"/>
</dbReference>
<evidence type="ECO:0000256" key="2">
    <source>
        <dbReference type="ARBA" id="ARBA00022723"/>
    </source>
</evidence>
<keyword evidence="4" id="KW-0862">Zinc</keyword>
<evidence type="ECO:0000256" key="5">
    <source>
        <dbReference type="ARBA" id="ARBA00023242"/>
    </source>
</evidence>
<protein>
    <recommendedName>
        <fullName evidence="6">HAT C-terminal dimerisation domain-containing protein</fullName>
    </recommendedName>
</protein>
<reference evidence="7 8" key="1">
    <citation type="journal article" date="2016" name="Nat. Commun.">
        <title>Extremotolerant tardigrade genome and improved radiotolerance of human cultured cells by tardigrade-unique protein.</title>
        <authorList>
            <person name="Hashimoto T."/>
            <person name="Horikawa D.D."/>
            <person name="Saito Y."/>
            <person name="Kuwahara H."/>
            <person name="Kozuka-Hata H."/>
            <person name="Shin-I T."/>
            <person name="Minakuchi Y."/>
            <person name="Ohishi K."/>
            <person name="Motoyama A."/>
            <person name="Aizu T."/>
            <person name="Enomoto A."/>
            <person name="Kondo K."/>
            <person name="Tanaka S."/>
            <person name="Hara Y."/>
            <person name="Koshikawa S."/>
            <person name="Sagara H."/>
            <person name="Miura T."/>
            <person name="Yokobori S."/>
            <person name="Miyagawa K."/>
            <person name="Suzuki Y."/>
            <person name="Kubo T."/>
            <person name="Oyama M."/>
            <person name="Kohara Y."/>
            <person name="Fujiyama A."/>
            <person name="Arakawa K."/>
            <person name="Katayama T."/>
            <person name="Toyoda A."/>
            <person name="Kunieda T."/>
        </authorList>
    </citation>
    <scope>NUCLEOTIDE SEQUENCE [LARGE SCALE GENOMIC DNA]</scope>
    <source>
        <strain evidence="7 8">YOKOZUNA-1</strain>
    </source>
</reference>
<gene>
    <name evidence="7" type="primary">RvY_03011-1</name>
    <name evidence="7" type="synonym">RvY_03011.1</name>
    <name evidence="7" type="ORF">RvY_03011</name>
</gene>
<dbReference type="OrthoDB" id="10057873at2759"/>
<proteinExistence type="predicted"/>
<keyword evidence="3" id="KW-0863">Zinc-finger</keyword>
<evidence type="ECO:0000256" key="4">
    <source>
        <dbReference type="ARBA" id="ARBA00022833"/>
    </source>
</evidence>
<dbReference type="Proteomes" id="UP000186922">
    <property type="component" value="Unassembled WGS sequence"/>
</dbReference>